<feature type="region of interest" description="Disordered" evidence="1">
    <location>
        <begin position="97"/>
        <end position="117"/>
    </location>
</feature>
<protein>
    <submittedName>
        <fullName evidence="2">Uncharacterized protein</fullName>
    </submittedName>
</protein>
<evidence type="ECO:0000313" key="2">
    <source>
        <dbReference type="EMBL" id="WTO83078.1"/>
    </source>
</evidence>
<evidence type="ECO:0000256" key="1">
    <source>
        <dbReference type="SAM" id="MobiDB-lite"/>
    </source>
</evidence>
<name>A0ABZ1IS63_9ACTN</name>
<gene>
    <name evidence="2" type="ORF">OHU27_11860</name>
</gene>
<proteinExistence type="predicted"/>
<accession>A0ABZ1IS63</accession>
<reference evidence="2 3" key="1">
    <citation type="submission" date="2022-10" db="EMBL/GenBank/DDBJ databases">
        <title>The complete genomes of actinobacterial strains from the NBC collection.</title>
        <authorList>
            <person name="Joergensen T.S."/>
            <person name="Alvarez Arevalo M."/>
            <person name="Sterndorff E.B."/>
            <person name="Faurdal D."/>
            <person name="Vuksanovic O."/>
            <person name="Mourched A.-S."/>
            <person name="Charusanti P."/>
            <person name="Shaw S."/>
            <person name="Blin K."/>
            <person name="Weber T."/>
        </authorList>
    </citation>
    <scope>NUCLEOTIDE SEQUENCE [LARGE SCALE GENOMIC DNA]</scope>
    <source>
        <strain evidence="2 3">NBC_00206</strain>
    </source>
</reference>
<dbReference type="Proteomes" id="UP001622690">
    <property type="component" value="Chromosome"/>
</dbReference>
<organism evidence="2 3">
    <name type="scientific">Streptomyces nigra</name>
    <dbReference type="NCBI Taxonomy" id="1827580"/>
    <lineage>
        <taxon>Bacteria</taxon>
        <taxon>Bacillati</taxon>
        <taxon>Actinomycetota</taxon>
        <taxon>Actinomycetes</taxon>
        <taxon>Kitasatosporales</taxon>
        <taxon>Streptomycetaceae</taxon>
        <taxon>Streptomyces</taxon>
    </lineage>
</organism>
<dbReference type="EMBL" id="CP108125">
    <property type="protein sequence ID" value="WTO83078.1"/>
    <property type="molecule type" value="Genomic_DNA"/>
</dbReference>
<evidence type="ECO:0000313" key="3">
    <source>
        <dbReference type="Proteomes" id="UP001622690"/>
    </source>
</evidence>
<sequence length="139" mass="14710">MSDELTLLAQAGAAALVTAMATDAWQETRDTVAGLFRRGRRSAVATQLDGGAELVRDSAVPDEVRRALYGYWAQELAALLRQDPSCRAALAGLAVDLPAGAPGDRPARQTNTARDRGTVYAVQHGTLHVNGPEKQAAED</sequence>
<dbReference type="RefSeq" id="WP_210981266.1">
    <property type="nucleotide sequence ID" value="NZ_CP108125.1"/>
</dbReference>
<keyword evidence="3" id="KW-1185">Reference proteome</keyword>